<feature type="compositionally biased region" description="Basic and acidic residues" evidence="1">
    <location>
        <begin position="226"/>
        <end position="240"/>
    </location>
</feature>
<protein>
    <submittedName>
        <fullName evidence="2">WGS project CBMI000000000 data, contig CS3069_c003427</fullName>
    </submittedName>
</protein>
<dbReference type="EMBL" id="HG320126">
    <property type="protein sequence ID" value="CEG05902.1"/>
    <property type="molecule type" value="Genomic_DNA"/>
</dbReference>
<evidence type="ECO:0000256" key="1">
    <source>
        <dbReference type="SAM" id="MobiDB-lite"/>
    </source>
</evidence>
<evidence type="ECO:0000313" key="2">
    <source>
        <dbReference type="EMBL" id="CEG05267.1"/>
    </source>
</evidence>
<organism evidence="2">
    <name type="scientific">Fusarium clavum</name>
    <dbReference type="NCBI Taxonomy" id="2594811"/>
    <lineage>
        <taxon>Eukaryota</taxon>
        <taxon>Fungi</taxon>
        <taxon>Dikarya</taxon>
        <taxon>Ascomycota</taxon>
        <taxon>Pezizomycotina</taxon>
        <taxon>Sordariomycetes</taxon>
        <taxon>Hypocreomycetidae</taxon>
        <taxon>Hypocreales</taxon>
        <taxon>Nectriaceae</taxon>
        <taxon>Fusarium</taxon>
        <taxon>Fusarium incarnatum-equiseti species complex</taxon>
    </lineage>
</organism>
<name>A0A090MJR7_9HYPO</name>
<dbReference type="AlphaFoldDB" id="A0A090MJR7"/>
<accession>A0A090MJR7</accession>
<reference evidence="2" key="1">
    <citation type="submission" date="2013-05" db="EMBL/GenBank/DDBJ databases">
        <title>Draft genome sequences of six wheat associated Fusarium spp. isolates.</title>
        <authorList>
            <person name="Moolhuijzen P.M."/>
            <person name="Manners J.M."/>
            <person name="Wilcox S."/>
            <person name="Bellgard M.I."/>
            <person name="Gardiner D.M."/>
        </authorList>
    </citation>
    <scope>NUCLEOTIDE SEQUENCE</scope>
    <source>
        <strain evidence="2">CS3069</strain>
    </source>
</reference>
<sequence>MPDLAADINGFISQYHARRGPQPSQHAFTPTPGYYATSLMFSDEATNNLATPTQSVSMSNASSETYMSSCFDMPTAQTSSAYIESPPASIPYQQVLVPSSPLVCEFVRYTGCNVAFDPNDEAGWIEHNVNFHLDDAFPAVCVCWFCDRKFKASSKSRAGTEACYRERMHHIAKHFRKGVTGRQMRPDFFFLDHAHKYGLIDEDTFQREAMQHEVTQLSGLHPAGWRPERRPVQDQIESSRSRHRGSSTGYRASQRYYR</sequence>
<dbReference type="EMBL" id="CBMI010003425">
    <property type="protein sequence ID" value="CEG05267.1"/>
    <property type="molecule type" value="Genomic_DNA"/>
</dbReference>
<proteinExistence type="predicted"/>
<feature type="region of interest" description="Disordered" evidence="1">
    <location>
        <begin position="216"/>
        <end position="258"/>
    </location>
</feature>
<gene>
    <name evidence="2" type="ORF">BN850_0104000</name>
</gene>